<dbReference type="Pfam" id="PF07568">
    <property type="entry name" value="HisKA_2"/>
    <property type="match status" value="1"/>
</dbReference>
<dbReference type="InterPro" id="IPR011495">
    <property type="entry name" value="Sig_transdc_His_kin_sub2_dim/P"/>
</dbReference>
<reference evidence="11 12" key="1">
    <citation type="journal article" date="2016" name="Microbes Environ.">
        <title>Phylogenetically diverse aerobic anoxygenic phototrophic bacteria isolated from epilithic biofilms in Tama river, Japan.</title>
        <authorList>
            <person name="Hirose S."/>
            <person name="Matsuura K."/>
            <person name="Haruta S."/>
        </authorList>
    </citation>
    <scope>NUCLEOTIDE SEQUENCE [LARGE SCALE GENOMIC DNA]</scope>
    <source>
        <strain evidence="11 12">S08</strain>
    </source>
</reference>
<protein>
    <recommendedName>
        <fullName evidence="2">histidine kinase</fullName>
        <ecNumber evidence="2">2.7.13.3</ecNumber>
    </recommendedName>
</protein>
<dbReference type="SUPFAM" id="SSF55874">
    <property type="entry name" value="ATPase domain of HSP90 chaperone/DNA topoisomerase II/histidine kinase"/>
    <property type="match status" value="1"/>
</dbReference>
<accession>A0ABM7Y9N2</accession>
<keyword evidence="7" id="KW-0067">ATP-binding</keyword>
<feature type="domain" description="Histidine kinase" evidence="10">
    <location>
        <begin position="359"/>
        <end position="551"/>
    </location>
</feature>
<keyword evidence="5" id="KW-0547">Nucleotide-binding</keyword>
<keyword evidence="3" id="KW-0597">Phosphoprotein</keyword>
<name>A0ABM7Y9N2_9PROT</name>
<evidence type="ECO:0000313" key="12">
    <source>
        <dbReference type="Proteomes" id="UP000831327"/>
    </source>
</evidence>
<keyword evidence="8" id="KW-0472">Membrane</keyword>
<evidence type="ECO:0000256" key="3">
    <source>
        <dbReference type="ARBA" id="ARBA00022553"/>
    </source>
</evidence>
<evidence type="ECO:0000256" key="6">
    <source>
        <dbReference type="ARBA" id="ARBA00022777"/>
    </source>
</evidence>
<evidence type="ECO:0000256" key="8">
    <source>
        <dbReference type="SAM" id="Phobius"/>
    </source>
</evidence>
<proteinExistence type="predicted"/>
<dbReference type="EC" id="2.7.13.3" evidence="2"/>
<dbReference type="InterPro" id="IPR036890">
    <property type="entry name" value="HATPase_C_sf"/>
</dbReference>
<dbReference type="InterPro" id="IPR005467">
    <property type="entry name" value="His_kinase_dom"/>
</dbReference>
<dbReference type="PANTHER" id="PTHR41523:SF8">
    <property type="entry name" value="ETHYLENE RESPONSE SENSOR PROTEIN"/>
    <property type="match status" value="1"/>
</dbReference>
<dbReference type="Gene3D" id="3.30.450.20">
    <property type="entry name" value="PAS domain"/>
    <property type="match status" value="2"/>
</dbReference>
<keyword evidence="4" id="KW-0808">Transferase</keyword>
<dbReference type="PROSITE" id="PS50109">
    <property type="entry name" value="HIS_KIN"/>
    <property type="match status" value="1"/>
</dbReference>
<keyword evidence="8" id="KW-0812">Transmembrane</keyword>
<keyword evidence="12" id="KW-1185">Reference proteome</keyword>
<evidence type="ECO:0000256" key="4">
    <source>
        <dbReference type="ARBA" id="ARBA00022679"/>
    </source>
</evidence>
<keyword evidence="9" id="KW-0732">Signal</keyword>
<dbReference type="InterPro" id="IPR003594">
    <property type="entry name" value="HATPase_dom"/>
</dbReference>
<sequence>MRGRLLALVAAATVPIAVIAGSNAWNAYDAALEQSRQEVLVLREAAVARHGSAVGSMREVLTALAADPDLLTRGPEACDATLEHARSLSPSRYSNFWVLGGAGELLCSGVPTPRGGNYAALDYFDAARSAGGFALGEFTIGIVSGRAVLPAAVPILAPDGTMTALVGGGLFLDSFLQTERRAPTIAEHHVWLLDEDGTTLPLGNAIAGALPPAPDLDRLRRYTADALQGVARDGSALIWAAEQLERGLVLLVGLPVGAIQDAARQALQQRLIELTVFVLACLAAILIGVELGVSRPLRRLAARVRTWAPGRPYEAQSGGSVPVEVFELDRALTAAAAALQDREQALTAALQQRDLLMAEIHHRVKNNLQIVASLLSLQSDRMRSETARREFAVARDRVQALAMLHRHLYMNQTFQRMSLRPFLEELSRKLGEAIGGGSGGSVAIRVEADDIELGADESISLALLLTEAVSNSVRHAFPDGRPGTVTISLRVEGTTALLRVSDDGVGIDGAADAGDGLGTQLINGFAAHLGGVAEFTSGPGTTVSVRFPLPEAARPVAVPDHAASV</sequence>
<evidence type="ECO:0000256" key="9">
    <source>
        <dbReference type="SAM" id="SignalP"/>
    </source>
</evidence>
<evidence type="ECO:0000256" key="1">
    <source>
        <dbReference type="ARBA" id="ARBA00000085"/>
    </source>
</evidence>
<dbReference type="PANTHER" id="PTHR41523">
    <property type="entry name" value="TWO-COMPONENT SYSTEM SENSOR PROTEIN"/>
    <property type="match status" value="1"/>
</dbReference>
<evidence type="ECO:0000256" key="2">
    <source>
        <dbReference type="ARBA" id="ARBA00012438"/>
    </source>
</evidence>
<comment type="catalytic activity">
    <reaction evidence="1">
        <text>ATP + protein L-histidine = ADP + protein N-phospho-L-histidine.</text>
        <dbReference type="EC" id="2.7.13.3"/>
    </reaction>
</comment>
<evidence type="ECO:0000313" key="11">
    <source>
        <dbReference type="EMBL" id="BDG74806.1"/>
    </source>
</evidence>
<keyword evidence="8" id="KW-1133">Transmembrane helix</keyword>
<evidence type="ECO:0000259" key="10">
    <source>
        <dbReference type="PROSITE" id="PS50109"/>
    </source>
</evidence>
<evidence type="ECO:0000256" key="5">
    <source>
        <dbReference type="ARBA" id="ARBA00022741"/>
    </source>
</evidence>
<dbReference type="Gene3D" id="3.30.565.10">
    <property type="entry name" value="Histidine kinase-like ATPase, C-terminal domain"/>
    <property type="match status" value="1"/>
</dbReference>
<feature type="chain" id="PRO_5047354889" description="histidine kinase" evidence="9">
    <location>
        <begin position="21"/>
        <end position="565"/>
    </location>
</feature>
<feature type="signal peptide" evidence="9">
    <location>
        <begin position="1"/>
        <end position="20"/>
    </location>
</feature>
<dbReference type="Proteomes" id="UP000831327">
    <property type="component" value="Chromosome"/>
</dbReference>
<dbReference type="CDD" id="cd12914">
    <property type="entry name" value="PDC1_DGC_like"/>
    <property type="match status" value="1"/>
</dbReference>
<organism evidence="11 12">
    <name type="scientific">Roseomonas fluvialis</name>
    <dbReference type="NCBI Taxonomy" id="1750527"/>
    <lineage>
        <taxon>Bacteria</taxon>
        <taxon>Pseudomonadati</taxon>
        <taxon>Pseudomonadota</taxon>
        <taxon>Alphaproteobacteria</taxon>
        <taxon>Acetobacterales</taxon>
        <taxon>Roseomonadaceae</taxon>
        <taxon>Roseomonas</taxon>
    </lineage>
</organism>
<evidence type="ECO:0000256" key="7">
    <source>
        <dbReference type="ARBA" id="ARBA00022840"/>
    </source>
</evidence>
<feature type="transmembrane region" description="Helical" evidence="8">
    <location>
        <begin position="274"/>
        <end position="293"/>
    </location>
</feature>
<gene>
    <name evidence="11" type="ORF">Rmf_47350</name>
</gene>
<dbReference type="Pfam" id="PF02518">
    <property type="entry name" value="HATPase_c"/>
    <property type="match status" value="1"/>
</dbReference>
<keyword evidence="6 11" id="KW-0418">Kinase</keyword>
<dbReference type="SMART" id="SM00387">
    <property type="entry name" value="HATPase_c"/>
    <property type="match status" value="1"/>
</dbReference>
<dbReference type="EMBL" id="AP025637">
    <property type="protein sequence ID" value="BDG74806.1"/>
    <property type="molecule type" value="Genomic_DNA"/>
</dbReference>
<dbReference type="GO" id="GO:0016301">
    <property type="term" value="F:kinase activity"/>
    <property type="evidence" value="ECO:0007669"/>
    <property type="project" value="UniProtKB-KW"/>
</dbReference>
<dbReference type="RefSeq" id="WP_244408973.1">
    <property type="nucleotide sequence ID" value="NZ_AP025637.1"/>
</dbReference>